<feature type="domain" description="AMP-dependent synthetase/ligase" evidence="1">
    <location>
        <begin position="32"/>
        <end position="351"/>
    </location>
</feature>
<sequence>MHRTIAVRQNTCWRDCVMRELLSRISHKLHEVVLASEQARWTKHAFQQQCDALAALVSELDGACIAFQMDNSPAWISVDLVLSQCNKVALPLPLFFTPAQCEHALSESGASWLFSDTELRNDTPFRTITVCECTLYVYRINSKATHYFAGTRKITFTSGSTGLPKGVCLSQTSMMQVARSLGQRLSLEKPRHLCLLPLAVLLENVAGVYAPLLSDGQIIVPSLKSLGYLGSQLQAPDKLLACISQFEPNTLILVPELLQLLVHACMQGWQAPKSLRFIAVGGARVDSHLLAQAIAFGLPVFQGYGLSEAGSVVALNNVDGQLTGVGEVLPHLEYKIEQGQLYLKGPLFLGYLNGPEHRADSWLATEDLARQDGRGLVINGRLKNQLILSNGRNVSPEWPESMLLAQTGVLQVVVFGDARAHLVALIYAASQLSDNQLTKLISQTNDLLPDYARVASWHRLTQPLSAEAELMTSNGRPRRDAIARHYQTELNALYRTGTEAQALQPQILLEKSI</sequence>
<evidence type="ECO:0000259" key="1">
    <source>
        <dbReference type="Pfam" id="PF00501"/>
    </source>
</evidence>
<dbReference type="EMBL" id="PPUZ01000039">
    <property type="protein sequence ID" value="RZM78393.1"/>
    <property type="molecule type" value="Genomic_DNA"/>
</dbReference>
<dbReference type="Gene3D" id="3.40.50.12780">
    <property type="entry name" value="N-terminal domain of ligase-like"/>
    <property type="match status" value="1"/>
</dbReference>
<organism evidence="2 3">
    <name type="scientific">Pseudoalteromonas rubra</name>
    <dbReference type="NCBI Taxonomy" id="43658"/>
    <lineage>
        <taxon>Bacteria</taxon>
        <taxon>Pseudomonadati</taxon>
        <taxon>Pseudomonadota</taxon>
        <taxon>Gammaproteobacteria</taxon>
        <taxon>Alteromonadales</taxon>
        <taxon>Pseudoalteromonadaceae</taxon>
        <taxon>Pseudoalteromonas</taxon>
    </lineage>
</organism>
<keyword evidence="2" id="KW-0436">Ligase</keyword>
<dbReference type="PROSITE" id="PS00455">
    <property type="entry name" value="AMP_BINDING"/>
    <property type="match status" value="1"/>
</dbReference>
<dbReference type="InterPro" id="IPR020845">
    <property type="entry name" value="AMP-binding_CS"/>
</dbReference>
<dbReference type="GO" id="GO:0016405">
    <property type="term" value="F:CoA-ligase activity"/>
    <property type="evidence" value="ECO:0007669"/>
    <property type="project" value="TreeGrafter"/>
</dbReference>
<accession>A0A4Q7E7J9</accession>
<protein>
    <submittedName>
        <fullName evidence="2">Long-chain fatty acid--CoA ligase</fullName>
    </submittedName>
</protein>
<gene>
    <name evidence="2" type="ORF">C3B51_14545</name>
</gene>
<dbReference type="InterPro" id="IPR042099">
    <property type="entry name" value="ANL_N_sf"/>
</dbReference>
<proteinExistence type="predicted"/>
<dbReference type="PANTHER" id="PTHR24096">
    <property type="entry name" value="LONG-CHAIN-FATTY-ACID--COA LIGASE"/>
    <property type="match status" value="1"/>
</dbReference>
<dbReference type="Pfam" id="PF00501">
    <property type="entry name" value="AMP-binding"/>
    <property type="match status" value="1"/>
</dbReference>
<dbReference type="InterPro" id="IPR000873">
    <property type="entry name" value="AMP-dep_synth/lig_dom"/>
</dbReference>
<evidence type="ECO:0000313" key="2">
    <source>
        <dbReference type="EMBL" id="RZM78393.1"/>
    </source>
</evidence>
<dbReference type="Proteomes" id="UP000292345">
    <property type="component" value="Unassembled WGS sequence"/>
</dbReference>
<dbReference type="AlphaFoldDB" id="A0A4Q7E7J9"/>
<dbReference type="Pfam" id="PF23562">
    <property type="entry name" value="AMP-binding_C_3"/>
    <property type="match status" value="1"/>
</dbReference>
<reference evidence="2 3" key="1">
    <citation type="submission" date="2018-01" db="EMBL/GenBank/DDBJ databases">
        <title>Co-occurrence of chitin degradation, pigmentation and bioactivity in marine Pseudoalteromonas.</title>
        <authorList>
            <person name="Paulsen S."/>
            <person name="Gram L."/>
            <person name="Machado H."/>
        </authorList>
    </citation>
    <scope>NUCLEOTIDE SEQUENCE [LARGE SCALE GENOMIC DNA]</scope>
    <source>
        <strain evidence="2 3">S1946</strain>
    </source>
</reference>
<dbReference type="SUPFAM" id="SSF56801">
    <property type="entry name" value="Acetyl-CoA synthetase-like"/>
    <property type="match status" value="1"/>
</dbReference>
<dbReference type="Gene3D" id="3.30.300.30">
    <property type="match status" value="1"/>
</dbReference>
<evidence type="ECO:0000313" key="3">
    <source>
        <dbReference type="Proteomes" id="UP000292345"/>
    </source>
</evidence>
<name>A0A4Q7E7J9_9GAMM</name>
<comment type="caution">
    <text evidence="2">The sequence shown here is derived from an EMBL/GenBank/DDBJ whole genome shotgun (WGS) entry which is preliminary data.</text>
</comment>
<dbReference type="InterPro" id="IPR045851">
    <property type="entry name" value="AMP-bd_C_sf"/>
</dbReference>